<keyword evidence="4 5" id="KW-0472">Membrane</keyword>
<keyword evidence="8" id="KW-1185">Reference proteome</keyword>
<dbReference type="RefSeq" id="WP_183339210.1">
    <property type="nucleotide sequence ID" value="NZ_JACHZG010000001.1"/>
</dbReference>
<dbReference type="Proteomes" id="UP000565572">
    <property type="component" value="Unassembled WGS sequence"/>
</dbReference>
<feature type="transmembrane region" description="Helical" evidence="5">
    <location>
        <begin position="135"/>
        <end position="158"/>
    </location>
</feature>
<feature type="domain" description="DUF1707" evidence="6">
    <location>
        <begin position="20"/>
        <end position="64"/>
    </location>
</feature>
<organism evidence="7 8">
    <name type="scientific">Microlunatus antarcticus</name>
    <dbReference type="NCBI Taxonomy" id="53388"/>
    <lineage>
        <taxon>Bacteria</taxon>
        <taxon>Bacillati</taxon>
        <taxon>Actinomycetota</taxon>
        <taxon>Actinomycetes</taxon>
        <taxon>Propionibacteriales</taxon>
        <taxon>Propionibacteriaceae</taxon>
        <taxon>Microlunatus</taxon>
    </lineage>
</organism>
<evidence type="ECO:0000313" key="8">
    <source>
        <dbReference type="Proteomes" id="UP000565572"/>
    </source>
</evidence>
<comment type="subcellular location">
    <subcellularLocation>
        <location evidence="1">Membrane</location>
        <topology evidence="1">Multi-pass membrane protein</topology>
    </subcellularLocation>
</comment>
<keyword evidence="3 5" id="KW-1133">Transmembrane helix</keyword>
<dbReference type="InterPro" id="IPR012551">
    <property type="entry name" value="DUF1707_SHOCT-like"/>
</dbReference>
<feature type="transmembrane region" description="Helical" evidence="5">
    <location>
        <begin position="63"/>
        <end position="83"/>
    </location>
</feature>
<comment type="caution">
    <text evidence="7">The sequence shown here is derived from an EMBL/GenBank/DDBJ whole genome shotgun (WGS) entry which is preliminary data.</text>
</comment>
<evidence type="ECO:0000259" key="6">
    <source>
        <dbReference type="Pfam" id="PF08044"/>
    </source>
</evidence>
<protein>
    <submittedName>
        <fullName evidence="7">Putative Tic20 family protein</fullName>
    </submittedName>
</protein>
<evidence type="ECO:0000256" key="3">
    <source>
        <dbReference type="ARBA" id="ARBA00022989"/>
    </source>
</evidence>
<dbReference type="AlphaFoldDB" id="A0A7W5JWV2"/>
<dbReference type="EMBL" id="JACHZG010000001">
    <property type="protein sequence ID" value="MBB3327777.1"/>
    <property type="molecule type" value="Genomic_DNA"/>
</dbReference>
<reference evidence="7 8" key="1">
    <citation type="submission" date="2020-08" db="EMBL/GenBank/DDBJ databases">
        <title>Sequencing the genomes of 1000 actinobacteria strains.</title>
        <authorList>
            <person name="Klenk H.-P."/>
        </authorList>
    </citation>
    <scope>NUCLEOTIDE SEQUENCE [LARGE SCALE GENOMIC DNA]</scope>
    <source>
        <strain evidence="7 8">DSM 11053</strain>
    </source>
</reference>
<dbReference type="Pfam" id="PF08044">
    <property type="entry name" value="DUF1707"/>
    <property type="match status" value="1"/>
</dbReference>
<feature type="transmembrane region" description="Helical" evidence="5">
    <location>
        <begin position="164"/>
        <end position="184"/>
    </location>
</feature>
<gene>
    <name evidence="7" type="ORF">FHX39_002721</name>
</gene>
<proteinExistence type="predicted"/>
<evidence type="ECO:0000256" key="5">
    <source>
        <dbReference type="SAM" id="Phobius"/>
    </source>
</evidence>
<keyword evidence="2 5" id="KW-0812">Transmembrane</keyword>
<evidence type="ECO:0000256" key="4">
    <source>
        <dbReference type="ARBA" id="ARBA00023136"/>
    </source>
</evidence>
<name>A0A7W5JWV2_9ACTN</name>
<sequence>MSATQPNPYQHPTLQMSVTPEQRDRAVSWLQQAYAEDRIGESELDWRLGQVLEATSRRELNQAFYGIVSVPLASQAVGLHPAYQPLVRPETREHAGRGAAGFAHLSVFFLWLLGPLLVFGLSSPGSYARREAAKAFNFQLLSFLLLIATGIVSSIFPGDGFDPVFGLMALGWFVLTIVGGAKALQGESWRNPVTRALKLQVLSEK</sequence>
<evidence type="ECO:0000256" key="2">
    <source>
        <dbReference type="ARBA" id="ARBA00022692"/>
    </source>
</evidence>
<evidence type="ECO:0000256" key="1">
    <source>
        <dbReference type="ARBA" id="ARBA00004141"/>
    </source>
</evidence>
<dbReference type="InterPro" id="IPR019109">
    <property type="entry name" value="MamF_MmsF"/>
</dbReference>
<feature type="transmembrane region" description="Helical" evidence="5">
    <location>
        <begin position="103"/>
        <end position="123"/>
    </location>
</feature>
<accession>A0A7W5JWV2</accession>
<dbReference type="Pfam" id="PF09685">
    <property type="entry name" value="MamF_MmsF"/>
    <property type="match status" value="1"/>
</dbReference>
<evidence type="ECO:0000313" key="7">
    <source>
        <dbReference type="EMBL" id="MBB3327777.1"/>
    </source>
</evidence>